<gene>
    <name evidence="6" type="ORF">TTAC_LOCUS7900</name>
</gene>
<feature type="compositionally biased region" description="Polar residues" evidence="3">
    <location>
        <begin position="264"/>
        <end position="275"/>
    </location>
</feature>
<feature type="compositionally biased region" description="Polar residues" evidence="3">
    <location>
        <begin position="438"/>
        <end position="449"/>
    </location>
</feature>
<feature type="region of interest" description="Disordered" evidence="3">
    <location>
        <begin position="264"/>
        <end position="285"/>
    </location>
</feature>
<protein>
    <submittedName>
        <fullName evidence="8">Rad21_Rec8_N domain-containing protein</fullName>
    </submittedName>
</protein>
<dbReference type="AlphaFoldDB" id="A0A0R3X3I6"/>
<feature type="region of interest" description="Disordered" evidence="3">
    <location>
        <begin position="485"/>
        <end position="525"/>
    </location>
</feature>
<keyword evidence="2" id="KW-0539">Nucleus</keyword>
<reference evidence="6 7" key="2">
    <citation type="submission" date="2018-11" db="EMBL/GenBank/DDBJ databases">
        <authorList>
            <consortium name="Pathogen Informatics"/>
        </authorList>
    </citation>
    <scope>NUCLEOTIDE SEQUENCE [LARGE SCALE GENOMIC DNA]</scope>
</reference>
<evidence type="ECO:0000256" key="3">
    <source>
        <dbReference type="SAM" id="MobiDB-lite"/>
    </source>
</evidence>
<organism evidence="8">
    <name type="scientific">Hydatigena taeniaeformis</name>
    <name type="common">Feline tapeworm</name>
    <name type="synonym">Taenia taeniaeformis</name>
    <dbReference type="NCBI Taxonomy" id="6205"/>
    <lineage>
        <taxon>Eukaryota</taxon>
        <taxon>Metazoa</taxon>
        <taxon>Spiralia</taxon>
        <taxon>Lophotrochozoa</taxon>
        <taxon>Platyhelminthes</taxon>
        <taxon>Cestoda</taxon>
        <taxon>Eucestoda</taxon>
        <taxon>Cyclophyllidea</taxon>
        <taxon>Taeniidae</taxon>
        <taxon>Hydatigera</taxon>
    </lineage>
</organism>
<evidence type="ECO:0000256" key="4">
    <source>
        <dbReference type="SAM" id="Phobius"/>
    </source>
</evidence>
<reference evidence="8" key="1">
    <citation type="submission" date="2016-04" db="UniProtKB">
        <authorList>
            <consortium name="WormBaseParasite"/>
        </authorList>
    </citation>
    <scope>IDENTIFICATION</scope>
</reference>
<evidence type="ECO:0000313" key="7">
    <source>
        <dbReference type="Proteomes" id="UP000274429"/>
    </source>
</evidence>
<comment type="subcellular location">
    <subcellularLocation>
        <location evidence="1">Nucleus</location>
    </subcellularLocation>
</comment>
<dbReference type="GO" id="GO:1990414">
    <property type="term" value="P:replication-born double-strand break repair via sister chromatid exchange"/>
    <property type="evidence" value="ECO:0007669"/>
    <property type="project" value="TreeGrafter"/>
</dbReference>
<dbReference type="GO" id="GO:0008278">
    <property type="term" value="C:cohesin complex"/>
    <property type="evidence" value="ECO:0007669"/>
    <property type="project" value="InterPro"/>
</dbReference>
<keyword evidence="4" id="KW-0472">Membrane</keyword>
<evidence type="ECO:0000256" key="1">
    <source>
        <dbReference type="ARBA" id="ARBA00004123"/>
    </source>
</evidence>
<dbReference type="OrthoDB" id="10071381at2759"/>
<proteinExistence type="predicted"/>
<dbReference type="GO" id="GO:0007062">
    <property type="term" value="P:sister chromatid cohesion"/>
    <property type="evidence" value="ECO:0007669"/>
    <property type="project" value="InterPro"/>
</dbReference>
<dbReference type="PANTHER" id="PTHR12585:SF69">
    <property type="entry name" value="FI11703P"/>
    <property type="match status" value="1"/>
</dbReference>
<feature type="region of interest" description="Disordered" evidence="3">
    <location>
        <begin position="433"/>
        <end position="470"/>
    </location>
</feature>
<dbReference type="CDD" id="cd21794">
    <property type="entry name" value="Rad21_Rec8_M_Rec8"/>
    <property type="match status" value="1"/>
</dbReference>
<feature type="compositionally biased region" description="Basic and acidic residues" evidence="3">
    <location>
        <begin position="454"/>
        <end position="464"/>
    </location>
</feature>
<feature type="domain" description="Rad21/Rec8-like protein N-terminal" evidence="5">
    <location>
        <begin position="1"/>
        <end position="67"/>
    </location>
</feature>
<keyword evidence="4" id="KW-1133">Transmembrane helix</keyword>
<dbReference type="Proteomes" id="UP000274429">
    <property type="component" value="Unassembled WGS sequence"/>
</dbReference>
<dbReference type="InterPro" id="IPR039781">
    <property type="entry name" value="Rad21/Rec8-like"/>
</dbReference>
<dbReference type="EMBL" id="UYWX01020419">
    <property type="protein sequence ID" value="VDM32372.1"/>
    <property type="molecule type" value="Genomic_DNA"/>
</dbReference>
<dbReference type="WBParaSite" id="TTAC_0000791501-mRNA-1">
    <property type="protein sequence ID" value="TTAC_0000791501-mRNA-1"/>
    <property type="gene ID" value="TTAC_0000791501"/>
</dbReference>
<accession>A0A0R3X3I6</accession>
<dbReference type="InterPro" id="IPR006910">
    <property type="entry name" value="Rad21_Rec8_N"/>
</dbReference>
<dbReference type="PANTHER" id="PTHR12585">
    <property type="entry name" value="SCC1 / RAD21 FAMILY MEMBER"/>
    <property type="match status" value="1"/>
</dbReference>
<evidence type="ECO:0000256" key="2">
    <source>
        <dbReference type="ARBA" id="ARBA00023242"/>
    </source>
</evidence>
<feature type="transmembrane region" description="Helical" evidence="4">
    <location>
        <begin position="564"/>
        <end position="584"/>
    </location>
</feature>
<keyword evidence="7" id="KW-1185">Reference proteome</keyword>
<sequence>MFFSNELLSLRKGRFGVLWLAATRGLTRVNKRDILAVDVTSSCSELLDYVNGSKKSRLSLYLAAQLIKSRSKSCCDVDIEIPLASNDDFGSFNLLGQLVVPQSDFEISMPSLDNSFSFQARLEDITLIDTAMTPKTESGLLFGEDFQTELLSDLLGDGASASAEAVCSLFRDSSPSKVRRSVLNLSSDDKEKYGAFMSFMPFYIVECVLRTSFLMKTLWNFPTVDASAYGDRQFMGLKVLELLQQSRFNMMTVTHPSIFPPFSLRSNANAPQGTSPKRRRVDSAVDASDISVRNSSLDLEYPRPCAASSAVKSKPSQVTFGALHISQLSVRDVQVSPPRRRRRRRRRNCRLVIDEVLQLSKAEIMRNFETSHDGLRTRAEILAPAASEAHPRRARSFYVDRLLALPANWELAISRTLSELWRSKRRLCESMPLEDSHPFSSCASRSNLGSIRESVTESSREEARGTMSEQFSGLFAPRVSSLGLARASSSQDQEQEGRSLHAPVSTQSITIPEEGMLPPSVEPPTIHETTLLAPEIPPPQLEEEKLESMTEVKRHFGGSVERPFFPLPLVLYSIFALLFFVSTIQKVSGSDESTVEFSRLLAPSTTRKQAAKAFHHLLCTRFSSILLPSFISCQRHECPFCGDF</sequence>
<evidence type="ECO:0000313" key="8">
    <source>
        <dbReference type="WBParaSite" id="TTAC_0000791501-mRNA-1"/>
    </source>
</evidence>
<evidence type="ECO:0000259" key="5">
    <source>
        <dbReference type="Pfam" id="PF04825"/>
    </source>
</evidence>
<dbReference type="STRING" id="6205.A0A0R3X3I6"/>
<keyword evidence="4" id="KW-0812">Transmembrane</keyword>
<dbReference type="Pfam" id="PF04825">
    <property type="entry name" value="Rad21_Rec8_N"/>
    <property type="match status" value="1"/>
</dbReference>
<dbReference type="GO" id="GO:0003682">
    <property type="term" value="F:chromatin binding"/>
    <property type="evidence" value="ECO:0007669"/>
    <property type="project" value="TreeGrafter"/>
</dbReference>
<dbReference type="GO" id="GO:0005634">
    <property type="term" value="C:nucleus"/>
    <property type="evidence" value="ECO:0007669"/>
    <property type="project" value="UniProtKB-SubCell"/>
</dbReference>
<evidence type="ECO:0000313" key="6">
    <source>
        <dbReference type="EMBL" id="VDM32372.1"/>
    </source>
</evidence>
<name>A0A0R3X3I6_HYDTA</name>